<dbReference type="PRINTS" id="PR00783">
    <property type="entry name" value="MINTRINSICP"/>
</dbReference>
<evidence type="ECO:0000256" key="1">
    <source>
        <dbReference type="ARBA" id="ARBA00004141"/>
    </source>
</evidence>
<comment type="subcellular location">
    <subcellularLocation>
        <location evidence="1">Membrane</location>
        <topology evidence="1">Multi-pass membrane protein</topology>
    </subcellularLocation>
</comment>
<comment type="caution">
    <text evidence="9">The sequence shown here is derived from an EMBL/GenBank/DDBJ whole genome shotgun (WGS) entry which is preliminary data.</text>
</comment>
<dbReference type="InterPro" id="IPR022357">
    <property type="entry name" value="MIP_CS"/>
</dbReference>
<organism evidence="9 10">
    <name type="scientific">Lentilactobacillus kisonensis F0435</name>
    <dbReference type="NCBI Taxonomy" id="797516"/>
    <lineage>
        <taxon>Bacteria</taxon>
        <taxon>Bacillati</taxon>
        <taxon>Bacillota</taxon>
        <taxon>Bacilli</taxon>
        <taxon>Lactobacillales</taxon>
        <taxon>Lactobacillaceae</taxon>
        <taxon>Lentilactobacillus</taxon>
    </lineage>
</organism>
<dbReference type="AlphaFoldDB" id="H1LI29"/>
<feature type="transmembrane region" description="Helical" evidence="8">
    <location>
        <begin position="183"/>
        <end position="207"/>
    </location>
</feature>
<gene>
    <name evidence="9" type="ORF">HMPREF9104_02270</name>
</gene>
<sequence>MLFLMRRLWLIKYKGRCIFMDGFIGEFFGTMILIMLGAGTGAGFNLNKAYAKGANWTFVCLSWGMAVTMGVYVAGSLGSMGHLNPAVTIGFACFGFFPWSQVLPYLAGQFLGAFVGAALVIIQFAPHFKATPDEASGNQVGIFATRPAIKSPLFNFISELFATFAFIFILLNLGNFTLGLKPFIVGALIFVVGTGLGTTTGFAINPARDWGPRLAYTLLPVPNKGNAYWNYAWVPMCGPLAGGILAAAIQFALKG</sequence>
<dbReference type="STRING" id="797516.HMPREF9104_02270"/>
<evidence type="ECO:0000256" key="4">
    <source>
        <dbReference type="ARBA" id="ARBA00022692"/>
    </source>
</evidence>
<dbReference type="Proteomes" id="UP000005025">
    <property type="component" value="Unassembled WGS sequence"/>
</dbReference>
<comment type="similarity">
    <text evidence="2 7">Belongs to the MIP/aquaporin (TC 1.A.8) family.</text>
</comment>
<name>H1LI29_9LACO</name>
<evidence type="ECO:0000313" key="10">
    <source>
        <dbReference type="Proteomes" id="UP000005025"/>
    </source>
</evidence>
<dbReference type="PATRIC" id="fig|797516.3.peg.2029"/>
<dbReference type="InterPro" id="IPR050363">
    <property type="entry name" value="MIP/Aquaporin"/>
</dbReference>
<evidence type="ECO:0000256" key="8">
    <source>
        <dbReference type="SAM" id="Phobius"/>
    </source>
</evidence>
<evidence type="ECO:0000256" key="7">
    <source>
        <dbReference type="RuleBase" id="RU000477"/>
    </source>
</evidence>
<evidence type="ECO:0000256" key="5">
    <source>
        <dbReference type="ARBA" id="ARBA00022989"/>
    </source>
</evidence>
<dbReference type="PANTHER" id="PTHR43829">
    <property type="entry name" value="AQUAPORIN OR AQUAGLYCEROPORIN RELATED"/>
    <property type="match status" value="1"/>
</dbReference>
<proteinExistence type="inferred from homology"/>
<accession>H1LI29</accession>
<feature type="transmembrane region" description="Helical" evidence="8">
    <location>
        <begin position="228"/>
        <end position="253"/>
    </location>
</feature>
<evidence type="ECO:0000256" key="2">
    <source>
        <dbReference type="ARBA" id="ARBA00006175"/>
    </source>
</evidence>
<dbReference type="Gene3D" id="1.20.1080.10">
    <property type="entry name" value="Glycerol uptake facilitator protein"/>
    <property type="match status" value="1"/>
</dbReference>
<evidence type="ECO:0000256" key="3">
    <source>
        <dbReference type="ARBA" id="ARBA00022448"/>
    </source>
</evidence>
<dbReference type="Pfam" id="PF00230">
    <property type="entry name" value="MIP"/>
    <property type="match status" value="1"/>
</dbReference>
<feature type="transmembrane region" description="Helical" evidence="8">
    <location>
        <begin position="21"/>
        <end position="44"/>
    </location>
</feature>
<dbReference type="SUPFAM" id="SSF81338">
    <property type="entry name" value="Aquaporin-like"/>
    <property type="match status" value="1"/>
</dbReference>
<dbReference type="PANTHER" id="PTHR43829:SF9">
    <property type="entry name" value="AQUAPORIN-9"/>
    <property type="match status" value="1"/>
</dbReference>
<protein>
    <submittedName>
        <fullName evidence="9">Channel protein, MIP family</fullName>
    </submittedName>
</protein>
<dbReference type="HOGENOM" id="CLU_020019_9_2_9"/>
<dbReference type="GO" id="GO:0005886">
    <property type="term" value="C:plasma membrane"/>
    <property type="evidence" value="ECO:0007669"/>
    <property type="project" value="TreeGrafter"/>
</dbReference>
<keyword evidence="5 8" id="KW-1133">Transmembrane helix</keyword>
<evidence type="ECO:0000256" key="6">
    <source>
        <dbReference type="ARBA" id="ARBA00023136"/>
    </source>
</evidence>
<keyword evidence="4 7" id="KW-0812">Transmembrane</keyword>
<feature type="transmembrane region" description="Helical" evidence="8">
    <location>
        <begin position="105"/>
        <end position="125"/>
    </location>
</feature>
<dbReference type="InterPro" id="IPR000425">
    <property type="entry name" value="MIP"/>
</dbReference>
<evidence type="ECO:0000313" key="9">
    <source>
        <dbReference type="EMBL" id="EHO49982.1"/>
    </source>
</evidence>
<dbReference type="GO" id="GO:0015254">
    <property type="term" value="F:glycerol channel activity"/>
    <property type="evidence" value="ECO:0007669"/>
    <property type="project" value="TreeGrafter"/>
</dbReference>
<feature type="transmembrane region" description="Helical" evidence="8">
    <location>
        <begin position="56"/>
        <end position="75"/>
    </location>
</feature>
<dbReference type="PROSITE" id="PS00221">
    <property type="entry name" value="MIP"/>
    <property type="match status" value="1"/>
</dbReference>
<dbReference type="InterPro" id="IPR023271">
    <property type="entry name" value="Aquaporin-like"/>
</dbReference>
<reference evidence="9 10" key="1">
    <citation type="submission" date="2011-09" db="EMBL/GenBank/DDBJ databases">
        <authorList>
            <person name="Weinstock G."/>
            <person name="Sodergren E."/>
            <person name="Clifton S."/>
            <person name="Fulton L."/>
            <person name="Fulton B."/>
            <person name="Courtney L."/>
            <person name="Fronick C."/>
            <person name="Harrison M."/>
            <person name="Strong C."/>
            <person name="Farmer C."/>
            <person name="Delahaunty K."/>
            <person name="Markovic C."/>
            <person name="Hall O."/>
            <person name="Minx P."/>
            <person name="Tomlinson C."/>
            <person name="Mitreva M."/>
            <person name="Hou S."/>
            <person name="Chen J."/>
            <person name="Wollam A."/>
            <person name="Pepin K.H."/>
            <person name="Johnson M."/>
            <person name="Bhonagiri V."/>
            <person name="Zhang X."/>
            <person name="Suruliraj S."/>
            <person name="Warren W."/>
            <person name="Chinwalla A."/>
            <person name="Mardis E.R."/>
            <person name="Wilson R.K."/>
        </authorList>
    </citation>
    <scope>NUCLEOTIDE SEQUENCE [LARGE SCALE GENOMIC DNA]</scope>
    <source>
        <strain evidence="9 10">F0435</strain>
    </source>
</reference>
<feature type="transmembrane region" description="Helical" evidence="8">
    <location>
        <begin position="153"/>
        <end position="171"/>
    </location>
</feature>
<keyword evidence="3 7" id="KW-0813">Transport</keyword>
<dbReference type="EMBL" id="AGRJ01000201">
    <property type="protein sequence ID" value="EHO49982.1"/>
    <property type="molecule type" value="Genomic_DNA"/>
</dbReference>
<keyword evidence="6 8" id="KW-0472">Membrane</keyword>